<reference evidence="4 5" key="1">
    <citation type="submission" date="2019-11" db="EMBL/GenBank/DDBJ databases">
        <title>Bacillus lacus genome.</title>
        <authorList>
            <person name="Allen C.J."/>
            <person name="Newman J.D."/>
        </authorList>
    </citation>
    <scope>NUCLEOTIDE SEQUENCE [LARGE SCALE GENOMIC DNA]</scope>
    <source>
        <strain evidence="4 5">KCTC 33946</strain>
    </source>
</reference>
<sequence length="201" mass="23433">MPNPTFFNLPEEKRQSLLCAVKQEFSRAPLSEASITNIIKSAGIPRGSFYQYFEGKEDAFFFLLNELSKKVNQQFMLLLEENSGDLFQTLLNFYEYIIGEEEHFHFLKNVFLNMTYKIEHAFSRMLGDSGAAGRFFLISSMIDKSRLNIEDERELLHLFKILSAVTFRNFIEKFARDLPADIALQRFSMEIDLLKRGLSKK</sequence>
<evidence type="ECO:0000256" key="2">
    <source>
        <dbReference type="PROSITE-ProRule" id="PRU00335"/>
    </source>
</evidence>
<keyword evidence="5" id="KW-1185">Reference proteome</keyword>
<dbReference type="InterPro" id="IPR009057">
    <property type="entry name" value="Homeodomain-like_sf"/>
</dbReference>
<dbReference type="Pfam" id="PF00440">
    <property type="entry name" value="TetR_N"/>
    <property type="match status" value="1"/>
</dbReference>
<dbReference type="Pfam" id="PF17924">
    <property type="entry name" value="TetR_C_19"/>
    <property type="match status" value="1"/>
</dbReference>
<keyword evidence="1 2" id="KW-0238">DNA-binding</keyword>
<dbReference type="InterPro" id="IPR001647">
    <property type="entry name" value="HTH_TetR"/>
</dbReference>
<dbReference type="AlphaFoldDB" id="A0A7X2IYZ0"/>
<dbReference type="SUPFAM" id="SSF46689">
    <property type="entry name" value="Homeodomain-like"/>
    <property type="match status" value="1"/>
</dbReference>
<protein>
    <submittedName>
        <fullName evidence="4">TetR family transcriptional regulator</fullName>
    </submittedName>
</protein>
<dbReference type="Gene3D" id="1.10.357.10">
    <property type="entry name" value="Tetracycline Repressor, domain 2"/>
    <property type="match status" value="1"/>
</dbReference>
<accession>A0A7X2IYZ0</accession>
<name>A0A7X2IYZ0_9BACI</name>
<evidence type="ECO:0000313" key="4">
    <source>
        <dbReference type="EMBL" id="MRX72224.1"/>
    </source>
</evidence>
<dbReference type="Proteomes" id="UP000448867">
    <property type="component" value="Unassembled WGS sequence"/>
</dbReference>
<proteinExistence type="predicted"/>
<dbReference type="GO" id="GO:0003677">
    <property type="term" value="F:DNA binding"/>
    <property type="evidence" value="ECO:0007669"/>
    <property type="project" value="UniProtKB-UniRule"/>
</dbReference>
<feature type="domain" description="HTH tetR-type" evidence="3">
    <location>
        <begin position="11"/>
        <end position="71"/>
    </location>
</feature>
<dbReference type="PROSITE" id="PS50977">
    <property type="entry name" value="HTH_TETR_2"/>
    <property type="match status" value="1"/>
</dbReference>
<gene>
    <name evidence="4" type="ORF">GJU40_08675</name>
</gene>
<comment type="caution">
    <text evidence="4">The sequence shown here is derived from an EMBL/GenBank/DDBJ whole genome shotgun (WGS) entry which is preliminary data.</text>
</comment>
<feature type="DNA-binding region" description="H-T-H motif" evidence="2">
    <location>
        <begin position="34"/>
        <end position="53"/>
    </location>
</feature>
<evidence type="ECO:0000256" key="1">
    <source>
        <dbReference type="ARBA" id="ARBA00023125"/>
    </source>
</evidence>
<dbReference type="EMBL" id="WKKI01000012">
    <property type="protein sequence ID" value="MRX72224.1"/>
    <property type="molecule type" value="Genomic_DNA"/>
</dbReference>
<evidence type="ECO:0000259" key="3">
    <source>
        <dbReference type="PROSITE" id="PS50977"/>
    </source>
</evidence>
<dbReference type="RefSeq" id="WP_343031479.1">
    <property type="nucleotide sequence ID" value="NZ_WKKI01000012.1"/>
</dbReference>
<evidence type="ECO:0000313" key="5">
    <source>
        <dbReference type="Proteomes" id="UP000448867"/>
    </source>
</evidence>
<organism evidence="4 5">
    <name type="scientific">Metabacillus lacus</name>
    <dbReference type="NCBI Taxonomy" id="1983721"/>
    <lineage>
        <taxon>Bacteria</taxon>
        <taxon>Bacillati</taxon>
        <taxon>Bacillota</taxon>
        <taxon>Bacilli</taxon>
        <taxon>Bacillales</taxon>
        <taxon>Bacillaceae</taxon>
        <taxon>Metabacillus</taxon>
    </lineage>
</organism>